<dbReference type="Gene3D" id="3.40.50.150">
    <property type="entry name" value="Vaccinia Virus protein VP39"/>
    <property type="match status" value="1"/>
</dbReference>
<dbReference type="SUPFAM" id="SSF53335">
    <property type="entry name" value="S-adenosyl-L-methionine-dependent methyltransferases"/>
    <property type="match status" value="1"/>
</dbReference>
<dbReference type="Proteomes" id="UP000035100">
    <property type="component" value="Unassembled WGS sequence"/>
</dbReference>
<dbReference type="STRING" id="1123501.Wenmar_00188"/>
<dbReference type="InterPro" id="IPR049560">
    <property type="entry name" value="MeTrfase_RsmB-F_NOP2_cat"/>
</dbReference>
<dbReference type="OrthoDB" id="9810297at2"/>
<proteinExistence type="inferred from homology"/>
<evidence type="ECO:0000256" key="1">
    <source>
        <dbReference type="ARBA" id="ARBA00007494"/>
    </source>
</evidence>
<evidence type="ECO:0000256" key="6">
    <source>
        <dbReference type="PROSITE-ProRule" id="PRU01023"/>
    </source>
</evidence>
<dbReference type="SUPFAM" id="SSF48013">
    <property type="entry name" value="NusB-like"/>
    <property type="match status" value="1"/>
</dbReference>
<evidence type="ECO:0000256" key="4">
    <source>
        <dbReference type="ARBA" id="ARBA00022691"/>
    </source>
</evidence>
<dbReference type="PROSITE" id="PS01153">
    <property type="entry name" value="NOL1_NOP2_SUN"/>
    <property type="match status" value="1"/>
</dbReference>
<feature type="binding site" evidence="6">
    <location>
        <position position="314"/>
    </location>
    <ligand>
        <name>S-adenosyl-L-methionine</name>
        <dbReference type="ChEBI" id="CHEBI:59789"/>
    </ligand>
</feature>
<dbReference type="InterPro" id="IPR006027">
    <property type="entry name" value="NusB_RsmB_TIM44"/>
</dbReference>
<dbReference type="InterPro" id="IPR018314">
    <property type="entry name" value="RsmB/NOL1/NOP2-like_CS"/>
</dbReference>
<dbReference type="GO" id="GO:0006355">
    <property type="term" value="P:regulation of DNA-templated transcription"/>
    <property type="evidence" value="ECO:0007669"/>
    <property type="project" value="InterPro"/>
</dbReference>
<feature type="active site" description="Nucleophile" evidence="6">
    <location>
        <position position="367"/>
    </location>
</feature>
<dbReference type="AlphaFoldDB" id="A0A0D0Q8T4"/>
<name>A0A0D0Q8T4_9RHOB</name>
<dbReference type="InterPro" id="IPR029063">
    <property type="entry name" value="SAM-dependent_MTases_sf"/>
</dbReference>
<organism evidence="8 9">
    <name type="scientific">Wenxinia marina DSM 24838</name>
    <dbReference type="NCBI Taxonomy" id="1123501"/>
    <lineage>
        <taxon>Bacteria</taxon>
        <taxon>Pseudomonadati</taxon>
        <taxon>Pseudomonadota</taxon>
        <taxon>Alphaproteobacteria</taxon>
        <taxon>Rhodobacterales</taxon>
        <taxon>Roseobacteraceae</taxon>
        <taxon>Wenxinia</taxon>
    </lineage>
</organism>
<dbReference type="InterPro" id="IPR023267">
    <property type="entry name" value="RCMT"/>
</dbReference>
<accession>A0A0D0Q8T4</accession>
<reference evidence="8 9" key="1">
    <citation type="submission" date="2013-01" db="EMBL/GenBank/DDBJ databases">
        <authorList>
            <person name="Fiebig A."/>
            <person name="Goeker M."/>
            <person name="Klenk H.-P.P."/>
        </authorList>
    </citation>
    <scope>NUCLEOTIDE SEQUENCE [LARGE SCALE GENOMIC DNA]</scope>
    <source>
        <strain evidence="8 9">DSM 24838</strain>
    </source>
</reference>
<dbReference type="eggNOG" id="COG0144">
    <property type="taxonomic scope" value="Bacteria"/>
</dbReference>
<dbReference type="EMBL" id="AONG01000003">
    <property type="protein sequence ID" value="KIQ70814.1"/>
    <property type="molecule type" value="Genomic_DNA"/>
</dbReference>
<evidence type="ECO:0000256" key="2">
    <source>
        <dbReference type="ARBA" id="ARBA00022603"/>
    </source>
</evidence>
<evidence type="ECO:0000256" key="3">
    <source>
        <dbReference type="ARBA" id="ARBA00022679"/>
    </source>
</evidence>
<dbReference type="PRINTS" id="PR02008">
    <property type="entry name" value="RCMTFAMILY"/>
</dbReference>
<feature type="domain" description="SAM-dependent MTase RsmB/NOP-type" evidence="7">
    <location>
        <begin position="144"/>
        <end position="433"/>
    </location>
</feature>
<dbReference type="GO" id="GO:0001510">
    <property type="term" value="P:RNA methylation"/>
    <property type="evidence" value="ECO:0007669"/>
    <property type="project" value="InterPro"/>
</dbReference>
<keyword evidence="5 6" id="KW-0694">RNA-binding</keyword>
<keyword evidence="9" id="KW-1185">Reference proteome</keyword>
<evidence type="ECO:0000259" key="7">
    <source>
        <dbReference type="PROSITE" id="PS51686"/>
    </source>
</evidence>
<feature type="binding site" evidence="6">
    <location>
        <position position="273"/>
    </location>
    <ligand>
        <name>S-adenosyl-L-methionine</name>
        <dbReference type="ChEBI" id="CHEBI:59789"/>
    </ligand>
</feature>
<sequence>MRRTRPDRTARPAAPAPGGAAARQAALRLLTLVLAERRLLSDAAPVLAPLDPPDRARAQRLATDTLRGLARADALLAPLVERRPPMPVLNILRLGAVELAHGAAAHGVVNDLVGIAGRGKRTAGARGLVNAVLRRLSPDAEARWADLPAPRLPKWLRGPLVRAWGAETVAAMEAVHAMPPPLDLTARGDPAVLAHSLGGTLLPTGSVRLDGAGQVSALPGYDAGDWWVQDAAAALPVRLLDPRPGERVLDLCAAPGGKTMQLAATGAEVTALDLSDERLGRLRENLARTRLPAEVVVADALTWEGGPFDAILLDAPCSATGTIRRHPDLPFARSGEGLGDLIGLQARMIDRALALLGPGGRLVFCTCSLLPEEGEAQVRAAVERHEGVRAEPPEGAWIDARWSSPEGGLRVLPHHWAGRGGIDGFYMARLRRA</sequence>
<dbReference type="RefSeq" id="WP_018304320.1">
    <property type="nucleotide sequence ID" value="NZ_KB902313.1"/>
</dbReference>
<keyword evidence="3 6" id="KW-0808">Transferase</keyword>
<evidence type="ECO:0000256" key="5">
    <source>
        <dbReference type="ARBA" id="ARBA00022884"/>
    </source>
</evidence>
<dbReference type="PANTHER" id="PTHR22807">
    <property type="entry name" value="NOP2 YEAST -RELATED NOL1/NOP2/FMU SUN DOMAIN-CONTAINING"/>
    <property type="match status" value="1"/>
</dbReference>
<dbReference type="PATRIC" id="fig|1123501.6.peg.243"/>
<dbReference type="EC" id="2.1.1.176" evidence="8"/>
<comment type="caution">
    <text evidence="8">The sequence shown here is derived from an EMBL/GenBank/DDBJ whole genome shotgun (WGS) entry which is preliminary data.</text>
</comment>
<dbReference type="PROSITE" id="PS51686">
    <property type="entry name" value="SAM_MT_RSMB_NOP"/>
    <property type="match status" value="1"/>
</dbReference>
<dbReference type="Pfam" id="PF01189">
    <property type="entry name" value="Methyltr_RsmB-F"/>
    <property type="match status" value="1"/>
</dbReference>
<dbReference type="InterPro" id="IPR001678">
    <property type="entry name" value="MeTrfase_RsmB-F_NOP2_dom"/>
</dbReference>
<evidence type="ECO:0000313" key="8">
    <source>
        <dbReference type="EMBL" id="KIQ70814.1"/>
    </source>
</evidence>
<dbReference type="CDD" id="cd02440">
    <property type="entry name" value="AdoMet_MTases"/>
    <property type="match status" value="1"/>
</dbReference>
<dbReference type="Pfam" id="PF01029">
    <property type="entry name" value="NusB"/>
    <property type="match status" value="1"/>
</dbReference>
<evidence type="ECO:0000313" key="9">
    <source>
        <dbReference type="Proteomes" id="UP000035100"/>
    </source>
</evidence>
<dbReference type="GO" id="GO:0008173">
    <property type="term" value="F:RNA methyltransferase activity"/>
    <property type="evidence" value="ECO:0007669"/>
    <property type="project" value="InterPro"/>
</dbReference>
<protein>
    <submittedName>
        <fullName evidence="8">tRNA and rRNA cytosine-C5-methylase</fullName>
        <ecNumber evidence="8">2.1.1.176</ecNumber>
    </submittedName>
</protein>
<dbReference type="InterPro" id="IPR035926">
    <property type="entry name" value="NusB-like_sf"/>
</dbReference>
<gene>
    <name evidence="8" type="ORF">Wenmar_00188</name>
</gene>
<comment type="similarity">
    <text evidence="1 6">Belongs to the class I-like SAM-binding methyltransferase superfamily. RsmB/NOP family.</text>
</comment>
<dbReference type="Gene3D" id="1.10.940.10">
    <property type="entry name" value="NusB-like"/>
    <property type="match status" value="1"/>
</dbReference>
<keyword evidence="2 6" id="KW-0489">Methyltransferase</keyword>
<feature type="binding site" evidence="6">
    <location>
        <begin position="252"/>
        <end position="258"/>
    </location>
    <ligand>
        <name>S-adenosyl-L-methionine</name>
        <dbReference type="ChEBI" id="CHEBI:59789"/>
    </ligand>
</feature>
<dbReference type="GO" id="GO:0003723">
    <property type="term" value="F:RNA binding"/>
    <property type="evidence" value="ECO:0007669"/>
    <property type="project" value="UniProtKB-UniRule"/>
</dbReference>
<keyword evidence="4 6" id="KW-0949">S-adenosyl-L-methionine</keyword>
<comment type="caution">
    <text evidence="6">Lacks conserved residue(s) required for the propagation of feature annotation.</text>
</comment>
<dbReference type="PANTHER" id="PTHR22807:SF61">
    <property type="entry name" value="NOL1_NOP2_SUN FAMILY PROTEIN _ ANTITERMINATION NUSB DOMAIN-CONTAINING PROTEIN"/>
    <property type="match status" value="1"/>
</dbReference>